<dbReference type="Proteomes" id="UP000199352">
    <property type="component" value="Unassembled WGS sequence"/>
</dbReference>
<keyword evidence="2" id="KW-1185">Reference proteome</keyword>
<evidence type="ECO:0000313" key="1">
    <source>
        <dbReference type="EMBL" id="SES32752.1"/>
    </source>
</evidence>
<sequence length="47" mass="5291">MDEAVKQIPFTLRTVGGASIEHRTQVSTWARWSMVGCSRSLTALQQR</sequence>
<reference evidence="2" key="1">
    <citation type="submission" date="2016-10" db="EMBL/GenBank/DDBJ databases">
        <authorList>
            <person name="Varghese N."/>
            <person name="Submissions S."/>
        </authorList>
    </citation>
    <scope>NUCLEOTIDE SEQUENCE [LARGE SCALE GENOMIC DNA]</scope>
    <source>
        <strain evidence="2">CGMCC 4.3525</strain>
    </source>
</reference>
<dbReference type="EMBL" id="FOFR01000033">
    <property type="protein sequence ID" value="SES32752.1"/>
    <property type="molecule type" value="Genomic_DNA"/>
</dbReference>
<protein>
    <submittedName>
        <fullName evidence="1">Uncharacterized protein</fullName>
    </submittedName>
</protein>
<organism evidence="1 2">
    <name type="scientific">Lentzea xinjiangensis</name>
    <dbReference type="NCBI Taxonomy" id="402600"/>
    <lineage>
        <taxon>Bacteria</taxon>
        <taxon>Bacillati</taxon>
        <taxon>Actinomycetota</taxon>
        <taxon>Actinomycetes</taxon>
        <taxon>Pseudonocardiales</taxon>
        <taxon>Pseudonocardiaceae</taxon>
        <taxon>Lentzea</taxon>
    </lineage>
</organism>
<gene>
    <name evidence="1" type="ORF">SAMN05216188_13338</name>
</gene>
<name>A0A1H9WFP8_9PSEU</name>
<dbReference type="AlphaFoldDB" id="A0A1H9WFP8"/>
<accession>A0A1H9WFP8</accession>
<proteinExistence type="predicted"/>
<evidence type="ECO:0000313" key="2">
    <source>
        <dbReference type="Proteomes" id="UP000199352"/>
    </source>
</evidence>